<keyword evidence="1" id="KW-0812">Transmembrane</keyword>
<organism evidence="2 3">
    <name type="scientific">candidate division WOR-3 bacterium RBG_13_43_14</name>
    <dbReference type="NCBI Taxonomy" id="1802590"/>
    <lineage>
        <taxon>Bacteria</taxon>
        <taxon>Bacteria division WOR-3</taxon>
    </lineage>
</organism>
<sequence length="336" mass="38649">MKLIFAITTLVVIAWADGGMVPPTGDYEIYSLDQVAIIKLRPDTQELSILAKAYWNNEYYGFAWIIPLPNLPSVNSVEVDIFLDLADMTSPYRYQGGCGSFGNFRSLGDGSYGEDYFDVISYDTIGFLQTVLIQTNSPDSLISWLSQNGYQTNQTITNITQDYIDNGWNYFFAARADTNIDSYSGYDNVGIKFRFATDKYVYPMAMTSVSMRDTISVYLYVVGEHKMFFDNAELEYANRISDDEYEAISADLPTLADYIKINDYITKLHGKFSIHSESIDDIYLYQSPDDTEYRKIEYEYADYHTMAMINTPLLPLLFFCGLIINRYLKRRFKKKN</sequence>
<proteinExistence type="predicted"/>
<evidence type="ECO:0000313" key="2">
    <source>
        <dbReference type="EMBL" id="OGC42488.1"/>
    </source>
</evidence>
<evidence type="ECO:0008006" key="4">
    <source>
        <dbReference type="Google" id="ProtNLM"/>
    </source>
</evidence>
<evidence type="ECO:0000256" key="1">
    <source>
        <dbReference type="SAM" id="Phobius"/>
    </source>
</evidence>
<keyword evidence="1" id="KW-0472">Membrane</keyword>
<dbReference type="EMBL" id="MEUM01000064">
    <property type="protein sequence ID" value="OGC42488.1"/>
    <property type="molecule type" value="Genomic_DNA"/>
</dbReference>
<protein>
    <recommendedName>
        <fullName evidence="4">DUF2330 domain-containing protein</fullName>
    </recommendedName>
</protein>
<dbReference type="Pfam" id="PF10092">
    <property type="entry name" value="DUF2330"/>
    <property type="match status" value="1"/>
</dbReference>
<dbReference type="InterPro" id="IPR019283">
    <property type="entry name" value="DUF2330"/>
</dbReference>
<dbReference type="Proteomes" id="UP000177025">
    <property type="component" value="Unassembled WGS sequence"/>
</dbReference>
<reference evidence="2 3" key="1">
    <citation type="journal article" date="2016" name="Nat. Commun.">
        <title>Thousands of microbial genomes shed light on interconnected biogeochemical processes in an aquifer system.</title>
        <authorList>
            <person name="Anantharaman K."/>
            <person name="Brown C.T."/>
            <person name="Hug L.A."/>
            <person name="Sharon I."/>
            <person name="Castelle C.J."/>
            <person name="Probst A.J."/>
            <person name="Thomas B.C."/>
            <person name="Singh A."/>
            <person name="Wilkins M.J."/>
            <person name="Karaoz U."/>
            <person name="Brodie E.L."/>
            <person name="Williams K.H."/>
            <person name="Hubbard S.S."/>
            <person name="Banfield J.F."/>
        </authorList>
    </citation>
    <scope>NUCLEOTIDE SEQUENCE [LARGE SCALE GENOMIC DNA]</scope>
</reference>
<comment type="caution">
    <text evidence="2">The sequence shown here is derived from an EMBL/GenBank/DDBJ whole genome shotgun (WGS) entry which is preliminary data.</text>
</comment>
<gene>
    <name evidence="2" type="ORF">A2Y85_04805</name>
</gene>
<name>A0A1F4UC17_UNCW3</name>
<evidence type="ECO:0000313" key="3">
    <source>
        <dbReference type="Proteomes" id="UP000177025"/>
    </source>
</evidence>
<dbReference type="AlphaFoldDB" id="A0A1F4UC17"/>
<keyword evidence="1" id="KW-1133">Transmembrane helix</keyword>
<accession>A0A1F4UC17</accession>
<feature type="transmembrane region" description="Helical" evidence="1">
    <location>
        <begin position="307"/>
        <end position="328"/>
    </location>
</feature>